<evidence type="ECO:0000256" key="5">
    <source>
        <dbReference type="ARBA" id="ARBA00022695"/>
    </source>
</evidence>
<dbReference type="EMBL" id="JAKIKU010000017">
    <property type="protein sequence ID" value="MCL1047722.1"/>
    <property type="molecule type" value="Genomic_DNA"/>
</dbReference>
<reference evidence="11 12" key="1">
    <citation type="submission" date="2022-01" db="EMBL/GenBank/DDBJ databases">
        <title>Whole genome-based taxonomy of the Shewanellaceae.</title>
        <authorList>
            <person name="Martin-Rodriguez A.J."/>
        </authorList>
    </citation>
    <scope>NUCLEOTIDE SEQUENCE [LARGE SCALE GENOMIC DNA]</scope>
    <source>
        <strain evidence="11 12">DSM 24955</strain>
    </source>
</reference>
<evidence type="ECO:0000256" key="4">
    <source>
        <dbReference type="ARBA" id="ARBA00022694"/>
    </source>
</evidence>
<keyword evidence="12" id="KW-1185">Reference proteome</keyword>
<comment type="caution">
    <text evidence="11">The sequence shown here is derived from an EMBL/GenBank/DDBJ whole genome shotgun (WGS) entry which is preliminary data.</text>
</comment>
<comment type="subcellular location">
    <subcellularLocation>
        <location evidence="1 9">Cytoplasm</location>
    </subcellularLocation>
</comment>
<accession>A0ABT0KV56</accession>
<evidence type="ECO:0000256" key="7">
    <source>
        <dbReference type="ARBA" id="ARBA00022840"/>
    </source>
</evidence>
<keyword evidence="2 9" id="KW-0963">Cytoplasm</keyword>
<dbReference type="InterPro" id="IPR050156">
    <property type="entry name" value="TC-AMP_synthase_SUA5"/>
</dbReference>
<dbReference type="HAMAP" id="MF_01852">
    <property type="entry name" value="TsaC"/>
    <property type="match status" value="1"/>
</dbReference>
<keyword evidence="7 9" id="KW-0067">ATP-binding</keyword>
<dbReference type="PANTHER" id="PTHR17490">
    <property type="entry name" value="SUA5"/>
    <property type="match status" value="1"/>
</dbReference>
<feature type="domain" description="YrdC-like" evidence="10">
    <location>
        <begin position="3"/>
        <end position="188"/>
    </location>
</feature>
<dbReference type="PROSITE" id="PS51163">
    <property type="entry name" value="YRDC"/>
    <property type="match status" value="1"/>
</dbReference>
<dbReference type="PANTHER" id="PTHR17490:SF18">
    <property type="entry name" value="THREONYLCARBAMOYL-AMP SYNTHASE"/>
    <property type="match status" value="1"/>
</dbReference>
<dbReference type="NCBIfam" id="TIGR00057">
    <property type="entry name" value="L-threonylcarbamoyladenylate synthase"/>
    <property type="match status" value="1"/>
</dbReference>
<evidence type="ECO:0000256" key="3">
    <source>
        <dbReference type="ARBA" id="ARBA00022679"/>
    </source>
</evidence>
<dbReference type="RefSeq" id="WP_102529087.1">
    <property type="nucleotide sequence ID" value="NZ_JAKIKU010000017.1"/>
</dbReference>
<name>A0ABT0KV56_9GAMM</name>
<keyword evidence="3 9" id="KW-0808">Transferase</keyword>
<keyword evidence="4 9" id="KW-0819">tRNA processing</keyword>
<comment type="similarity">
    <text evidence="9">Belongs to the SUA5 family. TsaC subfamily.</text>
</comment>
<evidence type="ECO:0000256" key="9">
    <source>
        <dbReference type="HAMAP-Rule" id="MF_01852"/>
    </source>
</evidence>
<evidence type="ECO:0000313" key="12">
    <source>
        <dbReference type="Proteomes" id="UP001202134"/>
    </source>
</evidence>
<protein>
    <recommendedName>
        <fullName evidence="9">Threonylcarbamoyl-AMP synthase</fullName>
        <shortName evidence="9">TC-AMP synthase</shortName>
        <ecNumber evidence="9">2.7.7.87</ecNumber>
    </recommendedName>
    <alternativeName>
        <fullName evidence="9">L-threonylcarbamoyladenylate synthase</fullName>
    </alternativeName>
    <alternativeName>
        <fullName evidence="9">t(6)A37 threonylcarbamoyladenosine biosynthesis protein TsaC</fullName>
    </alternativeName>
    <alternativeName>
        <fullName evidence="9">tRNA threonylcarbamoyladenosine biosynthesis protein TsaC</fullName>
    </alternativeName>
</protein>
<organism evidence="11 12">
    <name type="scientific">Shewanella electrodiphila</name>
    <dbReference type="NCBI Taxonomy" id="934143"/>
    <lineage>
        <taxon>Bacteria</taxon>
        <taxon>Pseudomonadati</taxon>
        <taxon>Pseudomonadota</taxon>
        <taxon>Gammaproteobacteria</taxon>
        <taxon>Alteromonadales</taxon>
        <taxon>Shewanellaceae</taxon>
        <taxon>Shewanella</taxon>
    </lineage>
</organism>
<proteinExistence type="inferred from homology"/>
<dbReference type="Proteomes" id="UP001202134">
    <property type="component" value="Unassembled WGS sequence"/>
</dbReference>
<evidence type="ECO:0000259" key="10">
    <source>
        <dbReference type="PROSITE" id="PS51163"/>
    </source>
</evidence>
<evidence type="ECO:0000313" key="11">
    <source>
        <dbReference type="EMBL" id="MCL1047722.1"/>
    </source>
</evidence>
<gene>
    <name evidence="9" type="primary">tsaC</name>
    <name evidence="11" type="ORF">L2737_20680</name>
</gene>
<dbReference type="Gene3D" id="3.90.870.10">
    <property type="entry name" value="DHBP synthase"/>
    <property type="match status" value="1"/>
</dbReference>
<dbReference type="InterPro" id="IPR006070">
    <property type="entry name" value="Sua5-like_dom"/>
</dbReference>
<dbReference type="SUPFAM" id="SSF55821">
    <property type="entry name" value="YrdC/RibB"/>
    <property type="match status" value="1"/>
</dbReference>
<dbReference type="EC" id="2.7.7.87" evidence="9"/>
<evidence type="ECO:0000256" key="1">
    <source>
        <dbReference type="ARBA" id="ARBA00004496"/>
    </source>
</evidence>
<sequence length="188" mass="20237">MQLLQPSEVGKVFVEGGVIAYPTEAVYGLGCDPDNLSAIQKLLDIKQRPWQKGLILVASDYQQLKPYIDEAQLTEAQLAFAFSKWPGPYTFVMPIKAGVSKLLCGEFDSIAVRISAHPVVRALCDSVNKPFVSSSANLAGQNPAMSASEIEQTFSADVNALVLGELGAQRQPSTIIDARSGKVLRNGQ</sequence>
<comment type="function">
    <text evidence="9">Required for the formation of a threonylcarbamoyl group on adenosine at position 37 (t(6)A37) in tRNAs that read codons beginning with adenine. Catalyzes the conversion of L-threonine, HCO(3)(-)/CO(2) and ATP to give threonylcarbamoyl-AMP (TC-AMP) as the acyladenylate intermediate, with the release of diphosphate.</text>
</comment>
<evidence type="ECO:0000256" key="6">
    <source>
        <dbReference type="ARBA" id="ARBA00022741"/>
    </source>
</evidence>
<evidence type="ECO:0000256" key="2">
    <source>
        <dbReference type="ARBA" id="ARBA00022490"/>
    </source>
</evidence>
<evidence type="ECO:0000256" key="8">
    <source>
        <dbReference type="ARBA" id="ARBA00048366"/>
    </source>
</evidence>
<dbReference type="InterPro" id="IPR023535">
    <property type="entry name" value="TC-AMP_synthase"/>
</dbReference>
<keyword evidence="6 9" id="KW-0547">Nucleotide-binding</keyword>
<comment type="catalytic activity">
    <reaction evidence="8 9">
        <text>L-threonine + hydrogencarbonate + ATP = L-threonylcarbamoyladenylate + diphosphate + H2O</text>
        <dbReference type="Rhea" id="RHEA:36407"/>
        <dbReference type="ChEBI" id="CHEBI:15377"/>
        <dbReference type="ChEBI" id="CHEBI:17544"/>
        <dbReference type="ChEBI" id="CHEBI:30616"/>
        <dbReference type="ChEBI" id="CHEBI:33019"/>
        <dbReference type="ChEBI" id="CHEBI:57926"/>
        <dbReference type="ChEBI" id="CHEBI:73682"/>
        <dbReference type="EC" id="2.7.7.87"/>
    </reaction>
</comment>
<keyword evidence="5 9" id="KW-0548">Nucleotidyltransferase</keyword>
<dbReference type="Pfam" id="PF01300">
    <property type="entry name" value="Sua5_yciO_yrdC"/>
    <property type="match status" value="1"/>
</dbReference>
<dbReference type="InterPro" id="IPR017945">
    <property type="entry name" value="DHBP_synth_RibB-like_a/b_dom"/>
</dbReference>